<accession>A0A7T8H158</accession>
<gene>
    <name evidence="2" type="ORF">FKW44_016017</name>
</gene>
<dbReference type="EMBL" id="CP045899">
    <property type="protein sequence ID" value="QQP41597.1"/>
    <property type="molecule type" value="Genomic_DNA"/>
</dbReference>
<reference evidence="3" key="1">
    <citation type="submission" date="2021-01" db="EMBL/GenBank/DDBJ databases">
        <title>Caligus Genome Assembly.</title>
        <authorList>
            <person name="Gallardo-Escarate C."/>
        </authorList>
    </citation>
    <scope>NUCLEOTIDE SEQUENCE [LARGE SCALE GENOMIC DNA]</scope>
</reference>
<dbReference type="Proteomes" id="UP000595437">
    <property type="component" value="Chromosome 10"/>
</dbReference>
<sequence length="50" mass="5427">MSSSMLSCSREKGSVPGNPHQPFPLGRLKDCLLSPCSYAESLLIKTPLHL</sequence>
<feature type="region of interest" description="Disordered" evidence="1">
    <location>
        <begin position="1"/>
        <end position="21"/>
    </location>
</feature>
<organism evidence="2 3">
    <name type="scientific">Caligus rogercresseyi</name>
    <name type="common">Sea louse</name>
    <dbReference type="NCBI Taxonomy" id="217165"/>
    <lineage>
        <taxon>Eukaryota</taxon>
        <taxon>Metazoa</taxon>
        <taxon>Ecdysozoa</taxon>
        <taxon>Arthropoda</taxon>
        <taxon>Crustacea</taxon>
        <taxon>Multicrustacea</taxon>
        <taxon>Hexanauplia</taxon>
        <taxon>Copepoda</taxon>
        <taxon>Siphonostomatoida</taxon>
        <taxon>Caligidae</taxon>
        <taxon>Caligus</taxon>
    </lineage>
</organism>
<evidence type="ECO:0000256" key="1">
    <source>
        <dbReference type="SAM" id="MobiDB-lite"/>
    </source>
</evidence>
<dbReference type="AlphaFoldDB" id="A0A7T8H158"/>
<evidence type="ECO:0000313" key="3">
    <source>
        <dbReference type="Proteomes" id="UP000595437"/>
    </source>
</evidence>
<protein>
    <submittedName>
        <fullName evidence="2">Uncharacterized protein</fullName>
    </submittedName>
</protein>
<keyword evidence="3" id="KW-1185">Reference proteome</keyword>
<proteinExistence type="predicted"/>
<evidence type="ECO:0000313" key="2">
    <source>
        <dbReference type="EMBL" id="QQP41597.1"/>
    </source>
</evidence>
<name>A0A7T8H158_CALRO</name>